<gene>
    <name evidence="2" type="ORF">Taro_055248</name>
</gene>
<accession>A0A843XQX9</accession>
<evidence type="ECO:0000313" key="2">
    <source>
        <dbReference type="EMBL" id="MQM22199.1"/>
    </source>
</evidence>
<feature type="region of interest" description="Disordered" evidence="1">
    <location>
        <begin position="1"/>
        <end position="109"/>
    </location>
</feature>
<dbReference type="EMBL" id="NMUH01012371">
    <property type="protein sequence ID" value="MQM22199.1"/>
    <property type="molecule type" value="Genomic_DNA"/>
</dbReference>
<feature type="compositionally biased region" description="Low complexity" evidence="1">
    <location>
        <begin position="73"/>
        <end position="85"/>
    </location>
</feature>
<protein>
    <submittedName>
        <fullName evidence="2">Uncharacterized protein</fullName>
    </submittedName>
</protein>
<comment type="caution">
    <text evidence="2">The sequence shown here is derived from an EMBL/GenBank/DDBJ whole genome shotgun (WGS) entry which is preliminary data.</text>
</comment>
<sequence>MAAPGGGPSPTTPLTASHATVDCWPALGSGPSAPLRGAQREKAPDATPAAAYTPDGAPTTAGISDGAPATACTLHGGPTTGHGLPSAGGPPSFAQGPGGTGPDQPPPNANCVNGVGVGQAEKLMWHPVPINNVASATQGSQQVQTPAKGASHNTAQHMLDVMPKQQSSSVLVMDSVPKDQGEVPHPTLTYDTSDGGHDTPRNNVQQSVDVMHTQRSSSDLVTATSAPELSLECATTCVAKSIDDARVQQEDKDPGPAAYITIDTGGEPSKTNADCTVLSSPLIAALQMLDGMPHSAGQAKVATVKPPQVAIHTAAPPSDDGHLQQSSTPLHKETSNHGQ</sequence>
<name>A0A843XQX9_COLES</name>
<evidence type="ECO:0000313" key="3">
    <source>
        <dbReference type="Proteomes" id="UP000652761"/>
    </source>
</evidence>
<organism evidence="2 3">
    <name type="scientific">Colocasia esculenta</name>
    <name type="common">Wild taro</name>
    <name type="synonym">Arum esculentum</name>
    <dbReference type="NCBI Taxonomy" id="4460"/>
    <lineage>
        <taxon>Eukaryota</taxon>
        <taxon>Viridiplantae</taxon>
        <taxon>Streptophyta</taxon>
        <taxon>Embryophyta</taxon>
        <taxon>Tracheophyta</taxon>
        <taxon>Spermatophyta</taxon>
        <taxon>Magnoliopsida</taxon>
        <taxon>Liliopsida</taxon>
        <taxon>Araceae</taxon>
        <taxon>Aroideae</taxon>
        <taxon>Colocasieae</taxon>
        <taxon>Colocasia</taxon>
    </lineage>
</organism>
<dbReference type="Proteomes" id="UP000652761">
    <property type="component" value="Unassembled WGS sequence"/>
</dbReference>
<feature type="region of interest" description="Disordered" evidence="1">
    <location>
        <begin position="295"/>
        <end position="339"/>
    </location>
</feature>
<feature type="compositionally biased region" description="Basic and acidic residues" evidence="1">
    <location>
        <begin position="330"/>
        <end position="339"/>
    </location>
</feature>
<keyword evidence="3" id="KW-1185">Reference proteome</keyword>
<reference evidence="2" key="1">
    <citation type="submission" date="2017-07" db="EMBL/GenBank/DDBJ databases">
        <title>Taro Niue Genome Assembly and Annotation.</title>
        <authorList>
            <person name="Atibalentja N."/>
            <person name="Keating K."/>
            <person name="Fields C.J."/>
        </authorList>
    </citation>
    <scope>NUCLEOTIDE SEQUENCE</scope>
    <source>
        <strain evidence="2">Niue_2</strain>
        <tissue evidence="2">Leaf</tissue>
    </source>
</reference>
<feature type="compositionally biased region" description="Low complexity" evidence="1">
    <location>
        <begin position="45"/>
        <end position="62"/>
    </location>
</feature>
<evidence type="ECO:0000256" key="1">
    <source>
        <dbReference type="SAM" id="MobiDB-lite"/>
    </source>
</evidence>
<dbReference type="AlphaFoldDB" id="A0A843XQX9"/>
<proteinExistence type="predicted"/>